<dbReference type="KEGG" id="ral:Rumal_2259"/>
<reference evidence="7" key="1">
    <citation type="submission" date="2010-12" db="EMBL/GenBank/DDBJ databases">
        <title>Complete sequence of plasmid2 of Ruminococcus albus 7.</title>
        <authorList>
            <consortium name="US DOE Joint Genome Institute"/>
            <person name="Lucas S."/>
            <person name="Copeland A."/>
            <person name="Lapidus A."/>
            <person name="Cheng J.-F."/>
            <person name="Bruce D."/>
            <person name="Goodwin L."/>
            <person name="Pitluck S."/>
            <person name="Chertkov O."/>
            <person name="Detter J.C."/>
            <person name="Han C."/>
            <person name="Tapia R."/>
            <person name="Land M."/>
            <person name="Hauser L."/>
            <person name="Kyrpides N."/>
            <person name="Ivanova N."/>
            <person name="Ovchinnikova G."/>
            <person name="Weimer P."/>
            <person name="Mead D."/>
            <person name="Woyke T."/>
        </authorList>
    </citation>
    <scope>NUCLEOTIDE SEQUENCE</scope>
    <source>
        <strain evidence="7">7</strain>
        <plasmid evidence="7">pRUMAL02</plasmid>
    </source>
</reference>
<evidence type="ECO:0000313" key="7">
    <source>
        <dbReference type="EMBL" id="ADU24344.1"/>
    </source>
</evidence>
<keyword evidence="2" id="KW-0863">Zinc-finger</keyword>
<keyword evidence="4" id="KW-0175">Coiled coil</keyword>
<protein>
    <submittedName>
        <fullName evidence="6">DNA primase</fullName>
    </submittedName>
</protein>
<dbReference type="GO" id="GO:0006269">
    <property type="term" value="P:DNA replication, synthesis of primer"/>
    <property type="evidence" value="ECO:0007669"/>
    <property type="project" value="TreeGrafter"/>
</dbReference>
<name>E6UCR5_RUMA7</name>
<dbReference type="Pfam" id="PF01807">
    <property type="entry name" value="Zn_ribbon_DnaG"/>
    <property type="match status" value="1"/>
</dbReference>
<dbReference type="Gene3D" id="3.90.580.10">
    <property type="entry name" value="Zinc finger, CHC2-type domain"/>
    <property type="match status" value="1"/>
</dbReference>
<evidence type="ECO:0000313" key="6">
    <source>
        <dbReference type="EMBL" id="ADU22744.1"/>
    </source>
</evidence>
<dbReference type="GO" id="GO:0003899">
    <property type="term" value="F:DNA-directed RNA polymerase activity"/>
    <property type="evidence" value="ECO:0007669"/>
    <property type="project" value="InterPro"/>
</dbReference>
<dbReference type="PANTHER" id="PTHR30313:SF2">
    <property type="entry name" value="DNA PRIMASE"/>
    <property type="match status" value="1"/>
</dbReference>
<proteinExistence type="predicted"/>
<dbReference type="InterPro" id="IPR036977">
    <property type="entry name" value="DNA_primase_Znf_CHC2"/>
</dbReference>
<dbReference type="GO" id="GO:0008270">
    <property type="term" value="F:zinc ion binding"/>
    <property type="evidence" value="ECO:0007669"/>
    <property type="project" value="UniProtKB-KW"/>
</dbReference>
<evidence type="ECO:0000256" key="2">
    <source>
        <dbReference type="ARBA" id="ARBA00022771"/>
    </source>
</evidence>
<evidence type="ECO:0000256" key="4">
    <source>
        <dbReference type="SAM" id="Coils"/>
    </source>
</evidence>
<dbReference type="SUPFAM" id="SSF57783">
    <property type="entry name" value="Zinc beta-ribbon"/>
    <property type="match status" value="1"/>
</dbReference>
<sequence>MTIFDEVKELVDVPTAARSYGVEVHRGNMALCPFHRERHPSCKLYDDHYYCFGCQAHGDVIKLVQELFGLSSIEAVKQLNSDFALGLDVDKPPDMEKVNRRRREIAERKAEKARAEHMYDVLLRYFTLLDKYKMLYVPTSPDDETDRRFVYALQNIGYAEYMLETFNRFDKEQQEEIKTEVDRIEREYKRCIEEWGECLGNRFT</sequence>
<reference evidence="6 8" key="2">
    <citation type="journal article" date="2011" name="J. Bacteriol.">
        <title>Complete genome of the cellulolytic ruminal bacterium Ruminococcus albus 7.</title>
        <authorList>
            <person name="Suen G."/>
            <person name="Stevenson D.M."/>
            <person name="Bruce D.C."/>
            <person name="Chertkov O."/>
            <person name="Copeland A."/>
            <person name="Cheng J.F."/>
            <person name="Detter C."/>
            <person name="Detter J.C."/>
            <person name="Goodwin L.A."/>
            <person name="Han C.S."/>
            <person name="Hauser L.J."/>
            <person name="Ivanova N.N."/>
            <person name="Kyrpides N.C."/>
            <person name="Land M.L."/>
            <person name="Lapidus A."/>
            <person name="Lucas S."/>
            <person name="Ovchinnikova G."/>
            <person name="Pitluck S."/>
            <person name="Tapia R."/>
            <person name="Woyke T."/>
            <person name="Boyum J."/>
            <person name="Mead D."/>
            <person name="Weimer P.J."/>
        </authorList>
    </citation>
    <scope>NUCLEOTIDE SEQUENCE [LARGE SCALE GENOMIC DNA]</scope>
    <source>
        <strain evidence="6">7</strain>
        <strain evidence="8">ATCC 27210 / DSM 20455 / JCM 14654 / NCDO 2250 / 7</strain>
        <plasmid evidence="8">pRUMAL02</plasmid>
    </source>
</reference>
<dbReference type="OrthoDB" id="9773296at2"/>
<organism evidence="6 8">
    <name type="scientific">Ruminococcus albus (strain ATCC 27210 / DSM 20455 / JCM 14654 / NCDO 2250 / 7)</name>
    <dbReference type="NCBI Taxonomy" id="697329"/>
    <lineage>
        <taxon>Bacteria</taxon>
        <taxon>Bacillati</taxon>
        <taxon>Bacillota</taxon>
        <taxon>Clostridia</taxon>
        <taxon>Eubacteriales</taxon>
        <taxon>Oscillospiraceae</taxon>
        <taxon>Ruminococcus</taxon>
    </lineage>
</organism>
<dbReference type="EMBL" id="CP002405">
    <property type="protein sequence ID" value="ADU24344.1"/>
    <property type="molecule type" value="Genomic_DNA"/>
</dbReference>
<evidence type="ECO:0000256" key="1">
    <source>
        <dbReference type="ARBA" id="ARBA00022723"/>
    </source>
</evidence>
<dbReference type="SMART" id="SM00400">
    <property type="entry name" value="ZnF_CHCC"/>
    <property type="match status" value="1"/>
</dbReference>
<dbReference type="RefSeq" id="WP_013483884.1">
    <property type="nucleotide sequence ID" value="NC_014825.1"/>
</dbReference>
<dbReference type="eggNOG" id="COG0358">
    <property type="taxonomic scope" value="Bacteria"/>
</dbReference>
<accession>E6UCR5</accession>
<keyword evidence="7" id="KW-0614">Plasmid</keyword>
<dbReference type="Proteomes" id="UP000006919">
    <property type="component" value="Plasmid pRUMAL02"/>
</dbReference>
<dbReference type="KEGG" id="ral:Rumal_3921"/>
<dbReference type="HOGENOM" id="CLU_094413_0_0_9"/>
<geneLocation type="plasmid" evidence="7 8">
    <name>pRUMAL02</name>
</geneLocation>
<dbReference type="Proteomes" id="UP000006919">
    <property type="component" value="Chromosome"/>
</dbReference>
<dbReference type="PANTHER" id="PTHR30313">
    <property type="entry name" value="DNA PRIMASE"/>
    <property type="match status" value="1"/>
</dbReference>
<dbReference type="GO" id="GO:0005737">
    <property type="term" value="C:cytoplasm"/>
    <property type="evidence" value="ECO:0007669"/>
    <property type="project" value="TreeGrafter"/>
</dbReference>
<evidence type="ECO:0000259" key="5">
    <source>
        <dbReference type="SMART" id="SM00400"/>
    </source>
</evidence>
<feature type="coiled-coil region" evidence="4">
    <location>
        <begin position="167"/>
        <end position="194"/>
    </location>
</feature>
<evidence type="ECO:0000313" key="8">
    <source>
        <dbReference type="Proteomes" id="UP000006919"/>
    </source>
</evidence>
<dbReference type="STRING" id="697329.Rumal_2259"/>
<dbReference type="InterPro" id="IPR050219">
    <property type="entry name" value="DnaG_primase"/>
</dbReference>
<evidence type="ECO:0000256" key="3">
    <source>
        <dbReference type="ARBA" id="ARBA00022833"/>
    </source>
</evidence>
<dbReference type="AlphaFoldDB" id="E6UCR5"/>
<keyword evidence="3" id="KW-0862">Zinc</keyword>
<keyword evidence="1" id="KW-0479">Metal-binding</keyword>
<dbReference type="GO" id="GO:0003677">
    <property type="term" value="F:DNA binding"/>
    <property type="evidence" value="ECO:0007669"/>
    <property type="project" value="InterPro"/>
</dbReference>
<dbReference type="InterPro" id="IPR002694">
    <property type="entry name" value="Znf_CHC2"/>
</dbReference>
<feature type="domain" description="Zinc finger CHC2-type" evidence="5">
    <location>
        <begin position="28"/>
        <end position="80"/>
    </location>
</feature>
<dbReference type="EMBL" id="CP002403">
    <property type="protein sequence ID" value="ADU22744.1"/>
    <property type="molecule type" value="Genomic_DNA"/>
</dbReference>
<gene>
    <name evidence="6" type="ordered locus">Rumal_2259</name>
    <name evidence="7" type="ordered locus">Rumal_3921</name>
</gene>